<name>A0A699TE21_TANCI</name>
<feature type="non-terminal residue" evidence="2">
    <location>
        <position position="161"/>
    </location>
</feature>
<dbReference type="EMBL" id="BKCJ011240994">
    <property type="protein sequence ID" value="GFD08802.1"/>
    <property type="molecule type" value="Genomic_DNA"/>
</dbReference>
<evidence type="ECO:0000256" key="1">
    <source>
        <dbReference type="SAM" id="MobiDB-lite"/>
    </source>
</evidence>
<proteinExistence type="predicted"/>
<feature type="non-terminal residue" evidence="2">
    <location>
        <position position="1"/>
    </location>
</feature>
<organism evidence="2">
    <name type="scientific">Tanacetum cinerariifolium</name>
    <name type="common">Dalmatian daisy</name>
    <name type="synonym">Chrysanthemum cinerariifolium</name>
    <dbReference type="NCBI Taxonomy" id="118510"/>
    <lineage>
        <taxon>Eukaryota</taxon>
        <taxon>Viridiplantae</taxon>
        <taxon>Streptophyta</taxon>
        <taxon>Embryophyta</taxon>
        <taxon>Tracheophyta</taxon>
        <taxon>Spermatophyta</taxon>
        <taxon>Magnoliopsida</taxon>
        <taxon>eudicotyledons</taxon>
        <taxon>Gunneridae</taxon>
        <taxon>Pentapetalae</taxon>
        <taxon>asterids</taxon>
        <taxon>campanulids</taxon>
        <taxon>Asterales</taxon>
        <taxon>Asteraceae</taxon>
        <taxon>Asteroideae</taxon>
        <taxon>Anthemideae</taxon>
        <taxon>Anthemidinae</taxon>
        <taxon>Tanacetum</taxon>
    </lineage>
</organism>
<protein>
    <submittedName>
        <fullName evidence="2">Uncharacterized protein</fullName>
    </submittedName>
</protein>
<evidence type="ECO:0000313" key="2">
    <source>
        <dbReference type="EMBL" id="GFD08802.1"/>
    </source>
</evidence>
<dbReference type="AlphaFoldDB" id="A0A699TE21"/>
<comment type="caution">
    <text evidence="2">The sequence shown here is derived from an EMBL/GenBank/DDBJ whole genome shotgun (WGS) entry which is preliminary data.</text>
</comment>
<feature type="region of interest" description="Disordered" evidence="1">
    <location>
        <begin position="48"/>
        <end position="144"/>
    </location>
</feature>
<sequence length="161" mass="17793">LENIIKSQRSKKVKEGVGYNVVPPPVADLYLSPKKDLSRTGLPEFLDDTVTDYSRSSPTVVTSSSEDQIKDTFTSEDVASPNPPKPFVKSAGHRPNGAPIRPPLRSSGPRPHGDSMRPLFRPTGHRPHGPSMNPKRPTMNGTRPYKSFFQALSCETRPFLK</sequence>
<gene>
    <name evidence="2" type="ORF">Tci_880771</name>
</gene>
<feature type="compositionally biased region" description="Low complexity" evidence="1">
    <location>
        <begin position="54"/>
        <end position="65"/>
    </location>
</feature>
<reference evidence="2" key="1">
    <citation type="journal article" date="2019" name="Sci. Rep.">
        <title>Draft genome of Tanacetum cinerariifolium, the natural source of mosquito coil.</title>
        <authorList>
            <person name="Yamashiro T."/>
            <person name="Shiraishi A."/>
            <person name="Satake H."/>
            <person name="Nakayama K."/>
        </authorList>
    </citation>
    <scope>NUCLEOTIDE SEQUENCE</scope>
</reference>
<accession>A0A699TE21</accession>